<dbReference type="InterPro" id="IPR036388">
    <property type="entry name" value="WH-like_DNA-bd_sf"/>
</dbReference>
<dbReference type="RefSeq" id="WP_085517433.1">
    <property type="nucleotide sequence ID" value="NZ_FXAW01000004.1"/>
</dbReference>
<dbReference type="Gene3D" id="1.10.1740.10">
    <property type="match status" value="1"/>
</dbReference>
<dbReference type="GO" id="GO:0006352">
    <property type="term" value="P:DNA-templated transcription initiation"/>
    <property type="evidence" value="ECO:0007669"/>
    <property type="project" value="InterPro"/>
</dbReference>
<dbReference type="InterPro" id="IPR013325">
    <property type="entry name" value="RNA_pol_sigma_r2"/>
</dbReference>
<evidence type="ECO:0000259" key="7">
    <source>
        <dbReference type="Pfam" id="PF04542"/>
    </source>
</evidence>
<dbReference type="AlphaFoldDB" id="A0A1X7K5L7"/>
<sequence length="188" mass="22140">MDDQKLQKCVEEVQNGNAPAFSYIVEKYQSLAFHIALPIVKKHEDAEEVVQDAFVKIYRFIHQYNGESRFSSWLYKIVFNTALTKAKLNRQQLLRNEEVSKQYFDNNAELVHLKDDLEFQNLRQYIGLALDRLRPDERLLVTLFYLGEKSIAEIAEITTWKASKCKVKLMRTRQKLKVILANRKDDLL</sequence>
<dbReference type="Proteomes" id="UP000193804">
    <property type="component" value="Unassembled WGS sequence"/>
</dbReference>
<keyword evidence="10" id="KW-1185">Reference proteome</keyword>
<name>A0A1X7K5L7_9BACT</name>
<proteinExistence type="inferred from homology"/>
<evidence type="ECO:0000313" key="9">
    <source>
        <dbReference type="EMBL" id="SMG35928.1"/>
    </source>
</evidence>
<dbReference type="SUPFAM" id="SSF88659">
    <property type="entry name" value="Sigma3 and sigma4 domains of RNA polymerase sigma factors"/>
    <property type="match status" value="1"/>
</dbReference>
<dbReference type="InterPro" id="IPR039425">
    <property type="entry name" value="RNA_pol_sigma-70-like"/>
</dbReference>
<evidence type="ECO:0000256" key="5">
    <source>
        <dbReference type="ARBA" id="ARBA00023163"/>
    </source>
</evidence>
<dbReference type="Gene3D" id="1.10.10.10">
    <property type="entry name" value="Winged helix-like DNA-binding domain superfamily/Winged helix DNA-binding domain"/>
    <property type="match status" value="1"/>
</dbReference>
<dbReference type="NCBIfam" id="TIGR02937">
    <property type="entry name" value="sigma70-ECF"/>
    <property type="match status" value="1"/>
</dbReference>
<dbReference type="PANTHER" id="PTHR43133">
    <property type="entry name" value="RNA POLYMERASE ECF-TYPE SIGMA FACTO"/>
    <property type="match status" value="1"/>
</dbReference>
<dbReference type="STRING" id="1028.SAMN05661096_02389"/>
<evidence type="ECO:0000259" key="8">
    <source>
        <dbReference type="Pfam" id="PF08281"/>
    </source>
</evidence>
<comment type="similarity">
    <text evidence="1 6">Belongs to the sigma-70 factor family. ECF subfamily.</text>
</comment>
<gene>
    <name evidence="9" type="ORF">SAMN05661096_02389</name>
</gene>
<dbReference type="OrthoDB" id="1027298at2"/>
<dbReference type="GO" id="GO:0016987">
    <property type="term" value="F:sigma factor activity"/>
    <property type="evidence" value="ECO:0007669"/>
    <property type="project" value="UniProtKB-KW"/>
</dbReference>
<evidence type="ECO:0000256" key="3">
    <source>
        <dbReference type="ARBA" id="ARBA00023082"/>
    </source>
</evidence>
<protein>
    <recommendedName>
        <fullName evidence="6">RNA polymerase sigma factor</fullName>
    </recommendedName>
</protein>
<evidence type="ECO:0000256" key="4">
    <source>
        <dbReference type="ARBA" id="ARBA00023125"/>
    </source>
</evidence>
<evidence type="ECO:0000256" key="2">
    <source>
        <dbReference type="ARBA" id="ARBA00023015"/>
    </source>
</evidence>
<keyword evidence="2 6" id="KW-0805">Transcription regulation</keyword>
<dbReference type="InterPro" id="IPR000838">
    <property type="entry name" value="RNA_pol_sigma70_ECF_CS"/>
</dbReference>
<dbReference type="InterPro" id="IPR014284">
    <property type="entry name" value="RNA_pol_sigma-70_dom"/>
</dbReference>
<dbReference type="PROSITE" id="PS01063">
    <property type="entry name" value="SIGMA70_ECF"/>
    <property type="match status" value="1"/>
</dbReference>
<dbReference type="Pfam" id="PF08281">
    <property type="entry name" value="Sigma70_r4_2"/>
    <property type="match status" value="1"/>
</dbReference>
<feature type="domain" description="RNA polymerase sigma-70 region 2" evidence="7">
    <location>
        <begin position="24"/>
        <end position="85"/>
    </location>
</feature>
<dbReference type="InterPro" id="IPR013249">
    <property type="entry name" value="RNA_pol_sigma70_r4_t2"/>
</dbReference>
<evidence type="ECO:0000313" key="10">
    <source>
        <dbReference type="Proteomes" id="UP000193804"/>
    </source>
</evidence>
<dbReference type="SUPFAM" id="SSF88946">
    <property type="entry name" value="Sigma2 domain of RNA polymerase sigma factors"/>
    <property type="match status" value="1"/>
</dbReference>
<dbReference type="PANTHER" id="PTHR43133:SF45">
    <property type="entry name" value="RNA POLYMERASE ECF-TYPE SIGMA FACTOR"/>
    <property type="match status" value="1"/>
</dbReference>
<dbReference type="EMBL" id="FXAW01000004">
    <property type="protein sequence ID" value="SMG35928.1"/>
    <property type="molecule type" value="Genomic_DNA"/>
</dbReference>
<reference evidence="10" key="1">
    <citation type="submission" date="2017-04" db="EMBL/GenBank/DDBJ databases">
        <authorList>
            <person name="Varghese N."/>
            <person name="Submissions S."/>
        </authorList>
    </citation>
    <scope>NUCLEOTIDE SEQUENCE [LARGE SCALE GENOMIC DNA]</scope>
    <source>
        <strain evidence="10">DSM 4125</strain>
    </source>
</reference>
<evidence type="ECO:0000256" key="6">
    <source>
        <dbReference type="RuleBase" id="RU000716"/>
    </source>
</evidence>
<feature type="domain" description="RNA polymerase sigma factor 70 region 4 type 2" evidence="8">
    <location>
        <begin position="124"/>
        <end position="176"/>
    </location>
</feature>
<dbReference type="GO" id="GO:0003677">
    <property type="term" value="F:DNA binding"/>
    <property type="evidence" value="ECO:0007669"/>
    <property type="project" value="UniProtKB-KW"/>
</dbReference>
<organism evidence="9 10">
    <name type="scientific">Marivirga sericea</name>
    <dbReference type="NCBI Taxonomy" id="1028"/>
    <lineage>
        <taxon>Bacteria</taxon>
        <taxon>Pseudomonadati</taxon>
        <taxon>Bacteroidota</taxon>
        <taxon>Cytophagia</taxon>
        <taxon>Cytophagales</taxon>
        <taxon>Marivirgaceae</taxon>
        <taxon>Marivirga</taxon>
    </lineage>
</organism>
<keyword evidence="3 6" id="KW-0731">Sigma factor</keyword>
<evidence type="ECO:0000256" key="1">
    <source>
        <dbReference type="ARBA" id="ARBA00010641"/>
    </source>
</evidence>
<keyword evidence="4 6" id="KW-0238">DNA-binding</keyword>
<dbReference type="InterPro" id="IPR013324">
    <property type="entry name" value="RNA_pol_sigma_r3/r4-like"/>
</dbReference>
<keyword evidence="5 6" id="KW-0804">Transcription</keyword>
<dbReference type="InterPro" id="IPR007627">
    <property type="entry name" value="RNA_pol_sigma70_r2"/>
</dbReference>
<dbReference type="Pfam" id="PF04542">
    <property type="entry name" value="Sigma70_r2"/>
    <property type="match status" value="1"/>
</dbReference>
<accession>A0A1X7K5L7</accession>